<keyword evidence="4 5" id="KW-0472">Membrane</keyword>
<keyword evidence="2 5" id="KW-0812">Transmembrane</keyword>
<comment type="caution">
    <text evidence="7">The sequence shown here is derived from an EMBL/GenBank/DDBJ whole genome shotgun (WGS) entry which is preliminary data.</text>
</comment>
<evidence type="ECO:0000256" key="3">
    <source>
        <dbReference type="ARBA" id="ARBA00022989"/>
    </source>
</evidence>
<evidence type="ECO:0000313" key="7">
    <source>
        <dbReference type="EMBL" id="GAA2438287.1"/>
    </source>
</evidence>
<proteinExistence type="predicted"/>
<reference evidence="8" key="1">
    <citation type="journal article" date="2019" name="Int. J. Syst. Evol. Microbiol.">
        <title>The Global Catalogue of Microorganisms (GCM) 10K type strain sequencing project: providing services to taxonomists for standard genome sequencing and annotation.</title>
        <authorList>
            <consortium name="The Broad Institute Genomics Platform"/>
            <consortium name="The Broad Institute Genome Sequencing Center for Infectious Disease"/>
            <person name="Wu L."/>
            <person name="Ma J."/>
        </authorList>
    </citation>
    <scope>NUCLEOTIDE SEQUENCE [LARGE SCALE GENOMIC DNA]</scope>
    <source>
        <strain evidence="8">JCM 6305</strain>
    </source>
</reference>
<evidence type="ECO:0000256" key="1">
    <source>
        <dbReference type="ARBA" id="ARBA00004127"/>
    </source>
</evidence>
<sequence length="98" mass="10427">MRDPAAQPERTRLAWRRTALAFAVVVVLTVRRAIVGSGASPAYAAPAVLAWPVLLAVAHRRVRALAVPRPVPLGVSAALTVVICTLTVPICGVVVWLW</sequence>
<accession>A0ABP5X0A0</accession>
<evidence type="ECO:0000259" key="6">
    <source>
        <dbReference type="Pfam" id="PF02656"/>
    </source>
</evidence>
<evidence type="ECO:0000313" key="8">
    <source>
        <dbReference type="Proteomes" id="UP001501638"/>
    </source>
</evidence>
<evidence type="ECO:0000256" key="5">
    <source>
        <dbReference type="SAM" id="Phobius"/>
    </source>
</evidence>
<comment type="subcellular location">
    <subcellularLocation>
        <location evidence="1">Endomembrane system</location>
        <topology evidence="1">Multi-pass membrane protein</topology>
    </subcellularLocation>
</comment>
<dbReference type="EMBL" id="BAAASZ010000017">
    <property type="protein sequence ID" value="GAA2438287.1"/>
    <property type="molecule type" value="Genomic_DNA"/>
</dbReference>
<keyword evidence="8" id="KW-1185">Reference proteome</keyword>
<evidence type="ECO:0000256" key="2">
    <source>
        <dbReference type="ARBA" id="ARBA00022692"/>
    </source>
</evidence>
<keyword evidence="3 5" id="KW-1133">Transmembrane helix</keyword>
<name>A0ABP5X0A0_9ACTN</name>
<protein>
    <recommendedName>
        <fullName evidence="6">DUF202 domain-containing protein</fullName>
    </recommendedName>
</protein>
<dbReference type="InterPro" id="IPR003807">
    <property type="entry name" value="DUF202"/>
</dbReference>
<dbReference type="Pfam" id="PF02656">
    <property type="entry name" value="DUF202"/>
    <property type="match status" value="1"/>
</dbReference>
<dbReference type="RefSeq" id="WP_344322010.1">
    <property type="nucleotide sequence ID" value="NZ_BAAASZ010000017.1"/>
</dbReference>
<organism evidence="7 8">
    <name type="scientific">Streptomyces macrosporus</name>
    <dbReference type="NCBI Taxonomy" id="44032"/>
    <lineage>
        <taxon>Bacteria</taxon>
        <taxon>Bacillati</taxon>
        <taxon>Actinomycetota</taxon>
        <taxon>Actinomycetes</taxon>
        <taxon>Kitasatosporales</taxon>
        <taxon>Streptomycetaceae</taxon>
        <taxon>Streptomyces</taxon>
    </lineage>
</organism>
<feature type="domain" description="DUF202" evidence="6">
    <location>
        <begin position="4"/>
        <end position="64"/>
    </location>
</feature>
<gene>
    <name evidence="7" type="ORF">GCM10010405_22040</name>
</gene>
<evidence type="ECO:0000256" key="4">
    <source>
        <dbReference type="ARBA" id="ARBA00023136"/>
    </source>
</evidence>
<feature type="transmembrane region" description="Helical" evidence="5">
    <location>
        <begin position="71"/>
        <end position="97"/>
    </location>
</feature>
<dbReference type="Proteomes" id="UP001501638">
    <property type="component" value="Unassembled WGS sequence"/>
</dbReference>